<dbReference type="Pfam" id="PF00270">
    <property type="entry name" value="DEAD"/>
    <property type="match status" value="1"/>
</dbReference>
<dbReference type="Gene3D" id="3.40.50.300">
    <property type="entry name" value="P-loop containing nucleotide triphosphate hydrolases"/>
    <property type="match status" value="1"/>
</dbReference>
<proteinExistence type="inferred from homology"/>
<dbReference type="Proteomes" id="UP001165121">
    <property type="component" value="Unassembled WGS sequence"/>
</dbReference>
<name>A0A9W6Y6W7_9STRA</name>
<feature type="domain" description="Helicase ATP-binding" evidence="3">
    <location>
        <begin position="97"/>
        <end position="234"/>
    </location>
</feature>
<dbReference type="PANTHER" id="PTHR13710:SF155">
    <property type="entry name" value="ATP-DEPENDENT DNA HELICASE Q-LIKE 3"/>
    <property type="match status" value="1"/>
</dbReference>
<comment type="similarity">
    <text evidence="1">Belongs to the helicase family. RecQ subfamily.</text>
</comment>
<keyword evidence="5" id="KW-1185">Reference proteome</keyword>
<dbReference type="EMBL" id="BSXT01003668">
    <property type="protein sequence ID" value="GMF55182.1"/>
    <property type="molecule type" value="Genomic_DNA"/>
</dbReference>
<dbReference type="GO" id="GO:0043138">
    <property type="term" value="F:3'-5' DNA helicase activity"/>
    <property type="evidence" value="ECO:0007669"/>
    <property type="project" value="TreeGrafter"/>
</dbReference>
<evidence type="ECO:0000313" key="5">
    <source>
        <dbReference type="Proteomes" id="UP001165121"/>
    </source>
</evidence>
<gene>
    <name evidence="4" type="ORF">Pfra01_002318600</name>
</gene>
<dbReference type="SUPFAM" id="SSF52540">
    <property type="entry name" value="P-loop containing nucleoside triphosphate hydrolases"/>
    <property type="match status" value="1"/>
</dbReference>
<dbReference type="GO" id="GO:0005694">
    <property type="term" value="C:chromosome"/>
    <property type="evidence" value="ECO:0007669"/>
    <property type="project" value="TreeGrafter"/>
</dbReference>
<evidence type="ECO:0000259" key="3">
    <source>
        <dbReference type="PROSITE" id="PS51192"/>
    </source>
</evidence>
<dbReference type="InterPro" id="IPR014001">
    <property type="entry name" value="Helicase_ATP-bd"/>
</dbReference>
<evidence type="ECO:0000313" key="4">
    <source>
        <dbReference type="EMBL" id="GMF55182.1"/>
    </source>
</evidence>
<dbReference type="PANTHER" id="PTHR13710">
    <property type="entry name" value="DNA HELICASE RECQ FAMILY MEMBER"/>
    <property type="match status" value="1"/>
</dbReference>
<organism evidence="4 5">
    <name type="scientific">Phytophthora fragariaefolia</name>
    <dbReference type="NCBI Taxonomy" id="1490495"/>
    <lineage>
        <taxon>Eukaryota</taxon>
        <taxon>Sar</taxon>
        <taxon>Stramenopiles</taxon>
        <taxon>Oomycota</taxon>
        <taxon>Peronosporomycetes</taxon>
        <taxon>Peronosporales</taxon>
        <taxon>Peronosporaceae</taxon>
        <taxon>Phytophthora</taxon>
    </lineage>
</organism>
<dbReference type="GO" id="GO:0005524">
    <property type="term" value="F:ATP binding"/>
    <property type="evidence" value="ECO:0007669"/>
    <property type="project" value="InterPro"/>
</dbReference>
<dbReference type="GO" id="GO:0005737">
    <property type="term" value="C:cytoplasm"/>
    <property type="evidence" value="ECO:0007669"/>
    <property type="project" value="TreeGrafter"/>
</dbReference>
<feature type="region of interest" description="Disordered" evidence="2">
    <location>
        <begin position="1"/>
        <end position="31"/>
    </location>
</feature>
<protein>
    <submittedName>
        <fullName evidence="4">Unnamed protein product</fullName>
    </submittedName>
</protein>
<dbReference type="PROSITE" id="PS51192">
    <property type="entry name" value="HELICASE_ATP_BIND_1"/>
    <property type="match status" value="1"/>
</dbReference>
<accession>A0A9W6Y6W7</accession>
<evidence type="ECO:0000256" key="2">
    <source>
        <dbReference type="SAM" id="MobiDB-lite"/>
    </source>
</evidence>
<dbReference type="GO" id="GO:0000724">
    <property type="term" value="P:double-strand break repair via homologous recombination"/>
    <property type="evidence" value="ECO:0007669"/>
    <property type="project" value="TreeGrafter"/>
</dbReference>
<dbReference type="OrthoDB" id="119967at2759"/>
<dbReference type="InterPro" id="IPR027417">
    <property type="entry name" value="P-loop_NTPase"/>
</dbReference>
<dbReference type="GO" id="GO:0003676">
    <property type="term" value="F:nucleic acid binding"/>
    <property type="evidence" value="ECO:0007669"/>
    <property type="project" value="InterPro"/>
</dbReference>
<sequence length="234" mass="25524">MTSHRATLDDGAGGILKLGDSDSGAEDATLPRQRPQWTRIWRTTNSDGLPEFQASLPTHAVGKSNQVGCTINHLLDHDYNLHDALQTSPCSLCSTTSTSSLSGKDALVLMPTDGGKSLCYQLPELLLRGLVVVVSPLLALMQDQMAALRRKRIGVEILSSLVSKGQRERVVARLLQQYEAEPPADAECIGMLYTTPPTLQGEQMQSLLQHLERRGGLALFAVDEAHCISSWRHD</sequence>
<dbReference type="InterPro" id="IPR011545">
    <property type="entry name" value="DEAD/DEAH_box_helicase_dom"/>
</dbReference>
<dbReference type="GO" id="GO:0009378">
    <property type="term" value="F:four-way junction helicase activity"/>
    <property type="evidence" value="ECO:0007669"/>
    <property type="project" value="TreeGrafter"/>
</dbReference>
<evidence type="ECO:0000256" key="1">
    <source>
        <dbReference type="ARBA" id="ARBA00005446"/>
    </source>
</evidence>
<comment type="caution">
    <text evidence="4">The sequence shown here is derived from an EMBL/GenBank/DDBJ whole genome shotgun (WGS) entry which is preliminary data.</text>
</comment>
<reference evidence="4" key="1">
    <citation type="submission" date="2023-04" db="EMBL/GenBank/DDBJ databases">
        <title>Phytophthora fragariaefolia NBRC 109709.</title>
        <authorList>
            <person name="Ichikawa N."/>
            <person name="Sato H."/>
            <person name="Tonouchi N."/>
        </authorList>
    </citation>
    <scope>NUCLEOTIDE SEQUENCE</scope>
    <source>
        <strain evidence="4">NBRC 109709</strain>
    </source>
</reference>
<dbReference type="AlphaFoldDB" id="A0A9W6Y6W7"/>